<evidence type="ECO:0000313" key="2">
    <source>
        <dbReference type="EMBL" id="CAI4211139.1"/>
    </source>
</evidence>
<proteinExistence type="predicted"/>
<accession>A0A9P1GVN4</accession>
<keyword evidence="3" id="KW-1185">Reference proteome</keyword>
<evidence type="ECO:0000313" key="3">
    <source>
        <dbReference type="Proteomes" id="UP000838763"/>
    </source>
</evidence>
<organism evidence="2 3">
    <name type="scientific">Parascedosporium putredinis</name>
    <dbReference type="NCBI Taxonomy" id="1442378"/>
    <lineage>
        <taxon>Eukaryota</taxon>
        <taxon>Fungi</taxon>
        <taxon>Dikarya</taxon>
        <taxon>Ascomycota</taxon>
        <taxon>Pezizomycotina</taxon>
        <taxon>Sordariomycetes</taxon>
        <taxon>Hypocreomycetidae</taxon>
        <taxon>Microascales</taxon>
        <taxon>Microascaceae</taxon>
        <taxon>Parascedosporium</taxon>
    </lineage>
</organism>
<name>A0A9P1GVN4_9PEZI</name>
<feature type="compositionally biased region" description="Basic and acidic residues" evidence="1">
    <location>
        <begin position="55"/>
        <end position="65"/>
    </location>
</feature>
<comment type="caution">
    <text evidence="2">The sequence shown here is derived from an EMBL/GenBank/DDBJ whole genome shotgun (WGS) entry which is preliminary data.</text>
</comment>
<feature type="compositionally biased region" description="Basic and acidic residues" evidence="1">
    <location>
        <begin position="85"/>
        <end position="96"/>
    </location>
</feature>
<feature type="region of interest" description="Disordered" evidence="1">
    <location>
        <begin position="44"/>
        <end position="109"/>
    </location>
</feature>
<dbReference type="AlphaFoldDB" id="A0A9P1GVN4"/>
<feature type="compositionally biased region" description="Polar residues" evidence="1">
    <location>
        <begin position="139"/>
        <end position="160"/>
    </location>
</feature>
<feature type="region of interest" description="Disordered" evidence="1">
    <location>
        <begin position="139"/>
        <end position="198"/>
    </location>
</feature>
<dbReference type="EMBL" id="CALLCH030000001">
    <property type="protein sequence ID" value="CAI4211139.1"/>
    <property type="molecule type" value="Genomic_DNA"/>
</dbReference>
<dbReference type="Proteomes" id="UP000838763">
    <property type="component" value="Unassembled WGS sequence"/>
</dbReference>
<gene>
    <name evidence="2" type="ORF">PPNO1_LOCUS936</name>
</gene>
<protein>
    <submittedName>
        <fullName evidence="2">Uncharacterized protein</fullName>
    </submittedName>
</protein>
<evidence type="ECO:0000256" key="1">
    <source>
        <dbReference type="SAM" id="MobiDB-lite"/>
    </source>
</evidence>
<reference evidence="2" key="1">
    <citation type="submission" date="2022-11" db="EMBL/GenBank/DDBJ databases">
        <authorList>
            <person name="Scott C."/>
            <person name="Bruce N."/>
        </authorList>
    </citation>
    <scope>NUCLEOTIDE SEQUENCE</scope>
</reference>
<sequence>MEPSSDKIDCITVIIPISSWEGQPTLFRIWVTARFVGVEVIPQRGTTNRKPGFKKSQDVSDHGPDELLIPPAGNYEPSSVPSPRAGRDSQSDERWPKSPLQRQHRELSGLRRGRRARWILRKPCPRLLAHAGSGNSSYTFGSTNQQGQSLTQSAYGNRGSTDIRITAHDIPSPHPTRTTLSPSDLRPNSPPVVSVPAA</sequence>